<accession>A0A1I4EXS5</accession>
<dbReference type="OrthoDB" id="2112828at2"/>
<evidence type="ECO:0000313" key="3">
    <source>
        <dbReference type="Proteomes" id="UP000199006"/>
    </source>
</evidence>
<dbReference type="Pfam" id="PF10031">
    <property type="entry name" value="DUF2273"/>
    <property type="match status" value="1"/>
</dbReference>
<keyword evidence="1" id="KW-1133">Transmembrane helix</keyword>
<organism evidence="2 3">
    <name type="scientific">Halanaerobium salsuginis</name>
    <dbReference type="NCBI Taxonomy" id="29563"/>
    <lineage>
        <taxon>Bacteria</taxon>
        <taxon>Bacillati</taxon>
        <taxon>Bacillota</taxon>
        <taxon>Clostridia</taxon>
        <taxon>Halanaerobiales</taxon>
        <taxon>Halanaerobiaceae</taxon>
        <taxon>Halanaerobium</taxon>
    </lineage>
</organism>
<name>A0A1I4EXS5_9FIRM</name>
<keyword evidence="1" id="KW-0812">Transmembrane</keyword>
<evidence type="ECO:0000256" key="1">
    <source>
        <dbReference type="SAM" id="Phobius"/>
    </source>
</evidence>
<dbReference type="EMBL" id="FOTI01000001">
    <property type="protein sequence ID" value="SFL09336.1"/>
    <property type="molecule type" value="Genomic_DNA"/>
</dbReference>
<dbReference type="InterPro" id="IPR018730">
    <property type="entry name" value="DUF2273"/>
</dbReference>
<sequence>MEKDQLKDKLIQFLYLNRKKIFGTLLGLFVGILILLIGFFKTLLLVITTVIGYYCGLRWNLEEDLKNLIFKVIPEKFK</sequence>
<proteinExistence type="predicted"/>
<protein>
    <submittedName>
        <fullName evidence="2">Uncharacterized membrane protein</fullName>
    </submittedName>
</protein>
<keyword evidence="3" id="KW-1185">Reference proteome</keyword>
<dbReference type="AlphaFoldDB" id="A0A1I4EXS5"/>
<feature type="transmembrane region" description="Helical" evidence="1">
    <location>
        <begin position="21"/>
        <end position="54"/>
    </location>
</feature>
<dbReference type="RefSeq" id="WP_089858145.1">
    <property type="nucleotide sequence ID" value="NZ_FOTI01000001.1"/>
</dbReference>
<reference evidence="2 3" key="1">
    <citation type="submission" date="2016-10" db="EMBL/GenBank/DDBJ databases">
        <authorList>
            <person name="de Groot N.N."/>
        </authorList>
    </citation>
    <scope>NUCLEOTIDE SEQUENCE [LARGE SCALE GENOMIC DNA]</scope>
    <source>
        <strain evidence="2 3">ATCC 51327</strain>
    </source>
</reference>
<gene>
    <name evidence="2" type="ORF">SAMN02983006_00157</name>
</gene>
<evidence type="ECO:0000313" key="2">
    <source>
        <dbReference type="EMBL" id="SFL09336.1"/>
    </source>
</evidence>
<keyword evidence="1" id="KW-0472">Membrane</keyword>
<dbReference type="STRING" id="29563.SAMN02983006_00157"/>
<dbReference type="Proteomes" id="UP000199006">
    <property type="component" value="Unassembled WGS sequence"/>
</dbReference>